<gene>
    <name evidence="2" type="ORF">Nepgr_023082</name>
</gene>
<keyword evidence="3" id="KW-1185">Reference proteome</keyword>
<evidence type="ECO:0000313" key="3">
    <source>
        <dbReference type="Proteomes" id="UP001279734"/>
    </source>
</evidence>
<feature type="compositionally biased region" description="Basic and acidic residues" evidence="1">
    <location>
        <begin position="106"/>
        <end position="127"/>
    </location>
</feature>
<dbReference type="EMBL" id="BSYO01000023">
    <property type="protein sequence ID" value="GMH21240.1"/>
    <property type="molecule type" value="Genomic_DNA"/>
</dbReference>
<name>A0AAD3XYR9_NEPGR</name>
<reference evidence="2" key="1">
    <citation type="submission" date="2023-05" db="EMBL/GenBank/DDBJ databases">
        <title>Nepenthes gracilis genome sequencing.</title>
        <authorList>
            <person name="Fukushima K."/>
        </authorList>
    </citation>
    <scope>NUCLEOTIDE SEQUENCE</scope>
    <source>
        <strain evidence="2">SING2019-196</strain>
    </source>
</reference>
<feature type="region of interest" description="Disordered" evidence="1">
    <location>
        <begin position="1"/>
        <end position="31"/>
    </location>
</feature>
<dbReference type="AlphaFoldDB" id="A0AAD3XYR9"/>
<sequence length="127" mass="14345">MDKKGHSESKIAANSLQQRPHHTPESTGNISIRTKCAIQQNINQHYTASEPTTAKSARSFQRILAVKPRASHTQQLEITVHQRNIYAMSAGQPKPTRPHQQMSKPAETEGKIQNDEWVEPRLESSRL</sequence>
<feature type="region of interest" description="Disordered" evidence="1">
    <location>
        <begin position="86"/>
        <end position="127"/>
    </location>
</feature>
<comment type="caution">
    <text evidence="2">The sequence shown here is derived from an EMBL/GenBank/DDBJ whole genome shotgun (WGS) entry which is preliminary data.</text>
</comment>
<evidence type="ECO:0000256" key="1">
    <source>
        <dbReference type="SAM" id="MobiDB-lite"/>
    </source>
</evidence>
<protein>
    <submittedName>
        <fullName evidence="2">Uncharacterized protein</fullName>
    </submittedName>
</protein>
<dbReference type="Proteomes" id="UP001279734">
    <property type="component" value="Unassembled WGS sequence"/>
</dbReference>
<evidence type="ECO:0000313" key="2">
    <source>
        <dbReference type="EMBL" id="GMH21240.1"/>
    </source>
</evidence>
<proteinExistence type="predicted"/>
<organism evidence="2 3">
    <name type="scientific">Nepenthes gracilis</name>
    <name type="common">Slender pitcher plant</name>
    <dbReference type="NCBI Taxonomy" id="150966"/>
    <lineage>
        <taxon>Eukaryota</taxon>
        <taxon>Viridiplantae</taxon>
        <taxon>Streptophyta</taxon>
        <taxon>Embryophyta</taxon>
        <taxon>Tracheophyta</taxon>
        <taxon>Spermatophyta</taxon>
        <taxon>Magnoliopsida</taxon>
        <taxon>eudicotyledons</taxon>
        <taxon>Gunneridae</taxon>
        <taxon>Pentapetalae</taxon>
        <taxon>Caryophyllales</taxon>
        <taxon>Nepenthaceae</taxon>
        <taxon>Nepenthes</taxon>
    </lineage>
</organism>
<accession>A0AAD3XYR9</accession>